<feature type="region of interest" description="Disordered" evidence="1">
    <location>
        <begin position="1"/>
        <end position="68"/>
    </location>
</feature>
<name>A0A918K427_9GAMM</name>
<sequence length="68" mass="7731">MTGHESERTKDVPPPLNHTSENRKSLREQMASQVEAYLEAGGQVEVVERGKRSDQPRKPNNRYGSRPI</sequence>
<dbReference type="InterPro" id="IPR049191">
    <property type="entry name" value="SutA_RBD"/>
</dbReference>
<dbReference type="Pfam" id="PF20661">
    <property type="entry name" value="SutA-RBD"/>
    <property type="match status" value="1"/>
</dbReference>
<dbReference type="Proteomes" id="UP000626148">
    <property type="component" value="Unassembled WGS sequence"/>
</dbReference>
<dbReference type="AlphaFoldDB" id="A0A918K427"/>
<feature type="domain" description="Transcriptional regulator SutA RNAP-binding" evidence="2">
    <location>
        <begin position="23"/>
        <end position="55"/>
    </location>
</feature>
<evidence type="ECO:0000313" key="4">
    <source>
        <dbReference type="Proteomes" id="UP000626148"/>
    </source>
</evidence>
<proteinExistence type="predicted"/>
<evidence type="ECO:0000259" key="2">
    <source>
        <dbReference type="Pfam" id="PF20661"/>
    </source>
</evidence>
<reference evidence="3" key="2">
    <citation type="submission" date="2020-09" db="EMBL/GenBank/DDBJ databases">
        <authorList>
            <person name="Sun Q."/>
            <person name="Kim S."/>
        </authorList>
    </citation>
    <scope>NUCLEOTIDE SEQUENCE</scope>
    <source>
        <strain evidence="3">KCTC 22169</strain>
    </source>
</reference>
<evidence type="ECO:0000256" key="1">
    <source>
        <dbReference type="SAM" id="MobiDB-lite"/>
    </source>
</evidence>
<comment type="caution">
    <text evidence="3">The sequence shown here is derived from an EMBL/GenBank/DDBJ whole genome shotgun (WGS) entry which is preliminary data.</text>
</comment>
<dbReference type="EMBL" id="BMXR01000002">
    <property type="protein sequence ID" value="GGX44720.1"/>
    <property type="molecule type" value="Genomic_DNA"/>
</dbReference>
<accession>A0A918K427</accession>
<gene>
    <name evidence="3" type="ORF">GCM10007392_09400</name>
</gene>
<evidence type="ECO:0000313" key="3">
    <source>
        <dbReference type="EMBL" id="GGX44720.1"/>
    </source>
</evidence>
<feature type="compositionally biased region" description="Basic and acidic residues" evidence="1">
    <location>
        <begin position="46"/>
        <end position="57"/>
    </location>
</feature>
<organism evidence="3 4">
    <name type="scientific">Saccharospirillum salsuginis</name>
    <dbReference type="NCBI Taxonomy" id="418750"/>
    <lineage>
        <taxon>Bacteria</taxon>
        <taxon>Pseudomonadati</taxon>
        <taxon>Pseudomonadota</taxon>
        <taxon>Gammaproteobacteria</taxon>
        <taxon>Oceanospirillales</taxon>
        <taxon>Saccharospirillaceae</taxon>
        <taxon>Saccharospirillum</taxon>
    </lineage>
</organism>
<protein>
    <recommendedName>
        <fullName evidence="2">Transcriptional regulator SutA RNAP-binding domain-containing protein</fullName>
    </recommendedName>
</protein>
<feature type="compositionally biased region" description="Basic and acidic residues" evidence="1">
    <location>
        <begin position="1"/>
        <end position="11"/>
    </location>
</feature>
<dbReference type="RefSeq" id="WP_189607338.1">
    <property type="nucleotide sequence ID" value="NZ_BMXR01000002.1"/>
</dbReference>
<reference evidence="3" key="1">
    <citation type="journal article" date="2014" name="Int. J. Syst. Evol. Microbiol.">
        <title>Complete genome sequence of Corynebacterium casei LMG S-19264T (=DSM 44701T), isolated from a smear-ripened cheese.</title>
        <authorList>
            <consortium name="US DOE Joint Genome Institute (JGI-PGF)"/>
            <person name="Walter F."/>
            <person name="Albersmeier A."/>
            <person name="Kalinowski J."/>
            <person name="Ruckert C."/>
        </authorList>
    </citation>
    <scope>NUCLEOTIDE SEQUENCE</scope>
    <source>
        <strain evidence="3">KCTC 22169</strain>
    </source>
</reference>
<keyword evidence="4" id="KW-1185">Reference proteome</keyword>